<gene>
    <name evidence="16" type="ORF">C0Q70_05605</name>
</gene>
<evidence type="ECO:0000256" key="14">
    <source>
        <dbReference type="PROSITE-ProRule" id="PRU00076"/>
    </source>
</evidence>
<name>A0A2T7PLQ8_POMCA</name>
<evidence type="ECO:0000259" key="15">
    <source>
        <dbReference type="PROSITE" id="PS50026"/>
    </source>
</evidence>
<dbReference type="Pfam" id="PF12662">
    <property type="entry name" value="cEGF"/>
    <property type="match status" value="1"/>
</dbReference>
<dbReference type="PANTHER" id="PTHR47333">
    <property type="entry name" value="VON WILLEBRAND FACTOR C AND EGF DOMAIN-CONTAINING PROTEIN"/>
    <property type="match status" value="1"/>
</dbReference>
<evidence type="ECO:0000256" key="9">
    <source>
        <dbReference type="ARBA" id="ARBA00022989"/>
    </source>
</evidence>
<keyword evidence="12" id="KW-0675">Receptor</keyword>
<dbReference type="Gene3D" id="2.10.25.10">
    <property type="entry name" value="Laminin"/>
    <property type="match status" value="5"/>
</dbReference>
<comment type="caution">
    <text evidence="14">Lacks conserved residue(s) required for the propagation of feature annotation.</text>
</comment>
<keyword evidence="5" id="KW-0254">Endocytosis</keyword>
<dbReference type="SMART" id="SM00181">
    <property type="entry name" value="EGF"/>
    <property type="match status" value="4"/>
</dbReference>
<reference evidence="16 17" key="1">
    <citation type="submission" date="2018-04" db="EMBL/GenBank/DDBJ databases">
        <title>The genome of golden apple snail Pomacea canaliculata provides insight into stress tolerance and invasive adaptation.</title>
        <authorList>
            <person name="Liu C."/>
            <person name="Liu B."/>
            <person name="Ren Y."/>
            <person name="Zhang Y."/>
            <person name="Wang H."/>
            <person name="Li S."/>
            <person name="Jiang F."/>
            <person name="Yin L."/>
            <person name="Zhang G."/>
            <person name="Qian W."/>
            <person name="Fan W."/>
        </authorList>
    </citation>
    <scope>NUCLEOTIDE SEQUENCE [LARGE SCALE GENOMIC DNA]</scope>
    <source>
        <strain evidence="16">SZHN2017</strain>
        <tissue evidence="16">Muscle</tissue>
    </source>
</reference>
<proteinExistence type="predicted"/>
<dbReference type="InterPro" id="IPR026823">
    <property type="entry name" value="cEGF"/>
</dbReference>
<dbReference type="GO" id="GO:0016020">
    <property type="term" value="C:membrane"/>
    <property type="evidence" value="ECO:0007669"/>
    <property type="project" value="UniProtKB-SubCell"/>
</dbReference>
<keyword evidence="9" id="KW-1133">Transmembrane helix</keyword>
<evidence type="ECO:0000256" key="13">
    <source>
        <dbReference type="ARBA" id="ARBA00023180"/>
    </source>
</evidence>
<evidence type="ECO:0000256" key="11">
    <source>
        <dbReference type="ARBA" id="ARBA00023157"/>
    </source>
</evidence>
<dbReference type="STRING" id="400727.A0A2T7PLQ8"/>
<keyword evidence="3" id="KW-0964">Secreted</keyword>
<evidence type="ECO:0000256" key="2">
    <source>
        <dbReference type="ARBA" id="ARBA00004613"/>
    </source>
</evidence>
<feature type="domain" description="EGF-like" evidence="15">
    <location>
        <begin position="201"/>
        <end position="236"/>
    </location>
</feature>
<dbReference type="OrthoDB" id="4405280at2759"/>
<dbReference type="FunFam" id="2.10.25.10:FF:000240">
    <property type="entry name" value="Vitamin K-dependent protein S"/>
    <property type="match status" value="1"/>
</dbReference>
<sequence length="244" mass="26307">MYRSPQDSQCLRCPARATTNGTAKGSLKDCACELGYHGDPGAGVACADFNECSIGEFGCTQRCVNTVGSAYCTCNPGFRLSVDKKTCEDFDECSYTKGRCQQLCVNTPGSYACACNGTGYVLNRNGYTCDDINECEAGTIVCDHRCVNTLGTAICLCHRGYKLLEDKSLCEGHCENLMGSYRCHCSALGTVLAPDGHSCQDVDECNRTHTCQQVCINVPGGYECACHPGFFLQNANLPRGHLQD</sequence>
<dbReference type="InterPro" id="IPR049883">
    <property type="entry name" value="NOTCH1_EGF-like"/>
</dbReference>
<dbReference type="Proteomes" id="UP000245119">
    <property type="component" value="Linkage Group LG3"/>
</dbReference>
<dbReference type="FunFam" id="2.10.25.10:FF:000009">
    <property type="entry name" value="Low-density lipoprotein receptor isoform 1"/>
    <property type="match status" value="1"/>
</dbReference>
<comment type="caution">
    <text evidence="16">The sequence shown here is derived from an EMBL/GenBank/DDBJ whole genome shotgun (WGS) entry which is preliminary data.</text>
</comment>
<evidence type="ECO:0000313" key="17">
    <source>
        <dbReference type="Proteomes" id="UP000245119"/>
    </source>
</evidence>
<keyword evidence="13" id="KW-0325">Glycoprotein</keyword>
<evidence type="ECO:0000256" key="5">
    <source>
        <dbReference type="ARBA" id="ARBA00022583"/>
    </source>
</evidence>
<dbReference type="InterPro" id="IPR018097">
    <property type="entry name" value="EGF_Ca-bd_CS"/>
</dbReference>
<dbReference type="AlphaFoldDB" id="A0A2T7PLQ8"/>
<keyword evidence="11 14" id="KW-1015">Disulfide bond</keyword>
<dbReference type="FunFam" id="2.10.25.10:FF:000037">
    <property type="entry name" value="Signal peptide, CUB domain and EGF-like domain-containing 2"/>
    <property type="match status" value="1"/>
</dbReference>
<evidence type="ECO:0000256" key="6">
    <source>
        <dbReference type="ARBA" id="ARBA00022692"/>
    </source>
</evidence>
<accession>A0A2T7PLQ8</accession>
<keyword evidence="10" id="KW-0472">Membrane</keyword>
<keyword evidence="4 14" id="KW-0245">EGF-like domain</keyword>
<evidence type="ECO:0000256" key="12">
    <source>
        <dbReference type="ARBA" id="ARBA00023170"/>
    </source>
</evidence>
<organism evidence="16 17">
    <name type="scientific">Pomacea canaliculata</name>
    <name type="common">Golden apple snail</name>
    <dbReference type="NCBI Taxonomy" id="400727"/>
    <lineage>
        <taxon>Eukaryota</taxon>
        <taxon>Metazoa</taxon>
        <taxon>Spiralia</taxon>
        <taxon>Lophotrochozoa</taxon>
        <taxon>Mollusca</taxon>
        <taxon>Gastropoda</taxon>
        <taxon>Caenogastropoda</taxon>
        <taxon>Architaenioglossa</taxon>
        <taxon>Ampullarioidea</taxon>
        <taxon>Ampullariidae</taxon>
        <taxon>Pomacea</taxon>
    </lineage>
</organism>
<dbReference type="PROSITE" id="PS01186">
    <property type="entry name" value="EGF_2"/>
    <property type="match status" value="2"/>
</dbReference>
<dbReference type="InterPro" id="IPR001881">
    <property type="entry name" value="EGF-like_Ca-bd_dom"/>
</dbReference>
<evidence type="ECO:0000256" key="3">
    <source>
        <dbReference type="ARBA" id="ARBA00022525"/>
    </source>
</evidence>
<dbReference type="SMART" id="SM00179">
    <property type="entry name" value="EGF_CA"/>
    <property type="match status" value="5"/>
</dbReference>
<dbReference type="InterPro" id="IPR052080">
    <property type="entry name" value="vWF_C/EGF_Fibrillin"/>
</dbReference>
<dbReference type="PROSITE" id="PS01187">
    <property type="entry name" value="EGF_CA"/>
    <property type="match status" value="1"/>
</dbReference>
<dbReference type="GO" id="GO:0006897">
    <property type="term" value="P:endocytosis"/>
    <property type="evidence" value="ECO:0007669"/>
    <property type="project" value="UniProtKB-KW"/>
</dbReference>
<dbReference type="GO" id="GO:0005576">
    <property type="term" value="C:extracellular region"/>
    <property type="evidence" value="ECO:0007669"/>
    <property type="project" value="UniProtKB-SubCell"/>
</dbReference>
<dbReference type="PROSITE" id="PS50026">
    <property type="entry name" value="EGF_3"/>
    <property type="match status" value="1"/>
</dbReference>
<comment type="subcellular location">
    <subcellularLocation>
        <location evidence="1">Membrane</location>
        <topology evidence="1">Single-pass type I membrane protein</topology>
    </subcellularLocation>
    <subcellularLocation>
        <location evidence="2">Secreted</location>
    </subcellularLocation>
</comment>
<protein>
    <recommendedName>
        <fullName evidence="15">EGF-like domain-containing protein</fullName>
    </recommendedName>
</protein>
<dbReference type="Pfam" id="PF14670">
    <property type="entry name" value="FXa_inhibition"/>
    <property type="match status" value="1"/>
</dbReference>
<dbReference type="GO" id="GO:0005509">
    <property type="term" value="F:calcium ion binding"/>
    <property type="evidence" value="ECO:0007669"/>
    <property type="project" value="InterPro"/>
</dbReference>
<keyword evidence="17" id="KW-1185">Reference proteome</keyword>
<dbReference type="InterPro" id="IPR000742">
    <property type="entry name" value="EGF"/>
</dbReference>
<dbReference type="InterPro" id="IPR000152">
    <property type="entry name" value="EGF-type_Asp/Asn_hydroxyl_site"/>
</dbReference>
<keyword evidence="8" id="KW-0677">Repeat</keyword>
<keyword evidence="6" id="KW-0812">Transmembrane</keyword>
<evidence type="ECO:0000256" key="1">
    <source>
        <dbReference type="ARBA" id="ARBA00004479"/>
    </source>
</evidence>
<dbReference type="EMBL" id="PZQS01000003">
    <property type="protein sequence ID" value="PVD34334.1"/>
    <property type="molecule type" value="Genomic_DNA"/>
</dbReference>
<dbReference type="SUPFAM" id="SSF57196">
    <property type="entry name" value="EGF/Laminin"/>
    <property type="match status" value="2"/>
</dbReference>
<dbReference type="PROSITE" id="PS00010">
    <property type="entry name" value="ASX_HYDROXYL"/>
    <property type="match status" value="1"/>
</dbReference>
<dbReference type="Pfam" id="PF07645">
    <property type="entry name" value="EGF_CA"/>
    <property type="match status" value="2"/>
</dbReference>
<evidence type="ECO:0000256" key="4">
    <source>
        <dbReference type="ARBA" id="ARBA00022536"/>
    </source>
</evidence>
<feature type="disulfide bond" evidence="14">
    <location>
        <begin position="205"/>
        <end position="215"/>
    </location>
</feature>
<keyword evidence="7" id="KW-0732">Signal</keyword>
<evidence type="ECO:0000256" key="8">
    <source>
        <dbReference type="ARBA" id="ARBA00022737"/>
    </source>
</evidence>
<dbReference type="PANTHER" id="PTHR47333:SF4">
    <property type="entry name" value="EGF-LIKE DOMAIN-CONTAINING PROTEIN"/>
    <property type="match status" value="1"/>
</dbReference>
<dbReference type="SUPFAM" id="SSF57184">
    <property type="entry name" value="Growth factor receptor domain"/>
    <property type="match status" value="1"/>
</dbReference>
<evidence type="ECO:0000256" key="7">
    <source>
        <dbReference type="ARBA" id="ARBA00022729"/>
    </source>
</evidence>
<evidence type="ECO:0000313" key="16">
    <source>
        <dbReference type="EMBL" id="PVD34334.1"/>
    </source>
</evidence>
<dbReference type="InterPro" id="IPR009030">
    <property type="entry name" value="Growth_fac_rcpt_cys_sf"/>
</dbReference>
<evidence type="ECO:0000256" key="10">
    <source>
        <dbReference type="ARBA" id="ARBA00023136"/>
    </source>
</evidence>